<reference evidence="2 3" key="1">
    <citation type="submission" date="2018-07" db="EMBL/GenBank/DDBJ databases">
        <title>Complete genome sequencing of Ornithinimicrobium sp. AMA3305.</title>
        <authorList>
            <person name="Bae J.-W."/>
        </authorList>
    </citation>
    <scope>NUCLEOTIDE SEQUENCE [LARGE SCALE GENOMIC DNA]</scope>
    <source>
        <strain evidence="2 3">AMA3305</strain>
    </source>
</reference>
<dbReference type="Gene3D" id="3.40.50.12090">
    <property type="match status" value="2"/>
</dbReference>
<name>A0A345NLC6_9MICO</name>
<organism evidence="2 3">
    <name type="scientific">Ornithinimicrobium avium</name>
    <dbReference type="NCBI Taxonomy" id="2283195"/>
    <lineage>
        <taxon>Bacteria</taxon>
        <taxon>Bacillati</taxon>
        <taxon>Actinomycetota</taxon>
        <taxon>Actinomycetes</taxon>
        <taxon>Micrococcales</taxon>
        <taxon>Ornithinimicrobiaceae</taxon>
        <taxon>Ornithinimicrobium</taxon>
    </lineage>
</organism>
<keyword evidence="3" id="KW-1185">Reference proteome</keyword>
<sequence>MRPVRPTSRWLGAAAALALVGPGLGSMGALPAHAADTVRLGCQDIHQNLILDTDRFQSSTFIPYTATGANGATFEHYLFYSAGSSGASTDGTRLVSNGLTPPYDIRVQDPATSETFAQAVVAGCPSLPEWIAVPNYPTSQDGGWTMPVSNDVVSWHLDDTGRLSAVASAPHWFSWLDMHGDIGSSPIDASVVDFGQAPGSIDVARVLSFSCSSGMGDAGPPGVLVSSPELRRGFAVEQALRDGTWTPLGLVVYGDDPGQMADVQPMFWSVSPAETWGVWDEHPELGPVSWRILDPETGRVLGQSTHSALCGTDFDPVDMDVVSVPTPTKDEAGMWVVPDDDPTYQWLLEADGELAVRVLPALTTFPDGEVTHNYGLPADATPDPAPAIDRVQGEDRYGTAASVVLADYAPGLDTVYLASGRQFPDALAGAALAGAQDAPVLLTRPDRLPDATRSALRTLAPQHVVVLGGPAAVAEPVLEEVTALGLDTTRLFGSNRYATAAAVSAQLDPADSAFVASGLGYPDALAGAGAAGAAAAPVLLTRQDTLPAVAAAELVRHQPDTVYVLGGTTAVSDSVVDQIEALGLTVVRVGGTDRYGTAAAVAALHGEAGFPHAWVASGLGFADALSAAPLAGREDGAILLTRPGSLPQATAAALLGGSPAAVTVLGGEAAVGAEVAQAIADLAWE</sequence>
<dbReference type="InterPro" id="IPR007253">
    <property type="entry name" value="Cell_wall-bd_2"/>
</dbReference>
<evidence type="ECO:0000313" key="3">
    <source>
        <dbReference type="Proteomes" id="UP000253790"/>
    </source>
</evidence>
<evidence type="ECO:0000313" key="2">
    <source>
        <dbReference type="EMBL" id="AXH95834.1"/>
    </source>
</evidence>
<keyword evidence="1" id="KW-0732">Signal</keyword>
<evidence type="ECO:0000256" key="1">
    <source>
        <dbReference type="SAM" id="SignalP"/>
    </source>
</evidence>
<dbReference type="PANTHER" id="PTHR30032">
    <property type="entry name" value="N-ACETYLMURAMOYL-L-ALANINE AMIDASE-RELATED"/>
    <property type="match status" value="1"/>
</dbReference>
<dbReference type="Proteomes" id="UP000253790">
    <property type="component" value="Chromosome"/>
</dbReference>
<dbReference type="AlphaFoldDB" id="A0A345NLC6"/>
<accession>A0A345NLC6</accession>
<dbReference type="EMBL" id="CP031229">
    <property type="protein sequence ID" value="AXH95834.1"/>
    <property type="molecule type" value="Genomic_DNA"/>
</dbReference>
<feature type="chain" id="PRO_5016740300" evidence="1">
    <location>
        <begin position="35"/>
        <end position="685"/>
    </location>
</feature>
<dbReference type="InterPro" id="IPR051922">
    <property type="entry name" value="Bact_Sporulation_Assoc"/>
</dbReference>
<feature type="signal peptide" evidence="1">
    <location>
        <begin position="1"/>
        <end position="34"/>
    </location>
</feature>
<dbReference type="KEGG" id="orn:DV701_06560"/>
<protein>
    <submittedName>
        <fullName evidence="2">Cell wall-binding repeat-containing protein</fullName>
    </submittedName>
</protein>
<dbReference type="PANTHER" id="PTHR30032:SF8">
    <property type="entry name" value="GERMINATION-SPECIFIC N-ACETYLMURAMOYL-L-ALANINE AMIDASE"/>
    <property type="match status" value="1"/>
</dbReference>
<gene>
    <name evidence="2" type="ORF">DV701_06560</name>
</gene>
<dbReference type="Pfam" id="PF04122">
    <property type="entry name" value="CW_binding_2"/>
    <property type="match status" value="3"/>
</dbReference>
<proteinExistence type="predicted"/>
<dbReference type="OrthoDB" id="4862208at2"/>